<sequence length="393" mass="43603">MDLGKAKLLRNGLNALHQAIHPVYGLAWTDGHQVVLTAIEAAEFEEPTVGNSVIIGHFEHVYGLYWGPVSETNAPAMLAVQHKKHVTIWQLFYSPQEKNKLVVVHTCEVDDPCPVQAQGCVLHPSKDIMKMPVALYSYIWDDAQKTLNPCTFCPVFDIDTKIYAIQPITRNHVAVTTEIPAADCYGNKDIISEVPTLQSSLLALDRELFRENRRMSVESGKSEPVDLQRVSSLAPADVPHILARHRKSDPSPLAHLPHNSFTAINQISSSRLIIVSFDNNSTTTRKVSIPGILMADILVLDANSQRVAVSSNICNLVVICPIAPSFMPNVQQIKFEEIEQVKGVCFLTDPAHEGASEKRTILLSHGKLHLRSVQDVFQLTSIEMKLCLPLEFT</sequence>
<dbReference type="InterPro" id="IPR028041">
    <property type="entry name" value="WDCP"/>
</dbReference>
<gene>
    <name evidence="5" type="ORF">XELAEV_18030130mg</name>
</gene>
<dbReference type="GO" id="GO:0019900">
    <property type="term" value="F:kinase binding"/>
    <property type="evidence" value="ECO:0007669"/>
    <property type="project" value="TreeGrafter"/>
</dbReference>
<evidence type="ECO:0000313" key="5">
    <source>
        <dbReference type="EMBL" id="OCT79034.1"/>
    </source>
</evidence>
<evidence type="ECO:0000256" key="3">
    <source>
        <dbReference type="ARBA" id="ARBA00022737"/>
    </source>
</evidence>
<dbReference type="Pfam" id="PF15390">
    <property type="entry name" value="WDCP"/>
    <property type="match status" value="2"/>
</dbReference>
<evidence type="ECO:0000256" key="1">
    <source>
        <dbReference type="ARBA" id="ARBA00015683"/>
    </source>
</evidence>
<dbReference type="PANTHER" id="PTHR14897">
    <property type="entry name" value="WD REPEAT AND COILED-COIL-CONTAINING PROTEIN"/>
    <property type="match status" value="1"/>
</dbReference>
<dbReference type="Proteomes" id="UP000694892">
    <property type="component" value="Chromosome 5S"/>
</dbReference>
<dbReference type="EMBL" id="CM004475">
    <property type="protein sequence ID" value="OCT79034.1"/>
    <property type="molecule type" value="Genomic_DNA"/>
</dbReference>
<evidence type="ECO:0000256" key="2">
    <source>
        <dbReference type="ARBA" id="ARBA00022574"/>
    </source>
</evidence>
<accession>A0A974CSS7</accession>
<dbReference type="PANTHER" id="PTHR14897:SF11">
    <property type="entry name" value="WD REPEAT AND COILED-COIL-CONTAINING PROTEIN"/>
    <property type="match status" value="1"/>
</dbReference>
<proteinExistence type="predicted"/>
<keyword evidence="2" id="KW-0853">WD repeat</keyword>
<dbReference type="AlphaFoldDB" id="A0A974CSS7"/>
<protein>
    <recommendedName>
        <fullName evidence="1">WD repeat and coiled-coil-containing protein</fullName>
    </recommendedName>
</protein>
<evidence type="ECO:0000313" key="6">
    <source>
        <dbReference type="Proteomes" id="UP000694892"/>
    </source>
</evidence>
<keyword evidence="3" id="KW-0677">Repeat</keyword>
<keyword evidence="4" id="KW-0175">Coiled coil</keyword>
<reference evidence="6" key="1">
    <citation type="journal article" date="2016" name="Nature">
        <title>Genome evolution in the allotetraploid frog Xenopus laevis.</title>
        <authorList>
            <person name="Session A.M."/>
            <person name="Uno Y."/>
            <person name="Kwon T."/>
            <person name="Chapman J.A."/>
            <person name="Toyoda A."/>
            <person name="Takahashi S."/>
            <person name="Fukui A."/>
            <person name="Hikosaka A."/>
            <person name="Suzuki A."/>
            <person name="Kondo M."/>
            <person name="van Heeringen S.J."/>
            <person name="Quigley I."/>
            <person name="Heinz S."/>
            <person name="Ogino H."/>
            <person name="Ochi H."/>
            <person name="Hellsten U."/>
            <person name="Lyons J.B."/>
            <person name="Simakov O."/>
            <person name="Putnam N."/>
            <person name="Stites J."/>
            <person name="Kuroki Y."/>
            <person name="Tanaka T."/>
            <person name="Michiue T."/>
            <person name="Watanabe M."/>
            <person name="Bogdanovic O."/>
            <person name="Lister R."/>
            <person name="Georgiou G."/>
            <person name="Paranjpe S.S."/>
            <person name="van Kruijsbergen I."/>
            <person name="Shu S."/>
            <person name="Carlson J."/>
            <person name="Kinoshita T."/>
            <person name="Ohta Y."/>
            <person name="Mawaribuchi S."/>
            <person name="Jenkins J."/>
            <person name="Grimwood J."/>
            <person name="Schmutz J."/>
            <person name="Mitros T."/>
            <person name="Mozaffari S.V."/>
            <person name="Suzuki Y."/>
            <person name="Haramoto Y."/>
            <person name="Yamamoto T.S."/>
            <person name="Takagi C."/>
            <person name="Heald R."/>
            <person name="Miller K."/>
            <person name="Haudenschild C."/>
            <person name="Kitzman J."/>
            <person name="Nakayama T."/>
            <person name="Izutsu Y."/>
            <person name="Robert J."/>
            <person name="Fortriede J."/>
            <person name="Burns K."/>
            <person name="Lotay V."/>
            <person name="Karimi K."/>
            <person name="Yasuoka Y."/>
            <person name="Dichmann D.S."/>
            <person name="Flajnik M.F."/>
            <person name="Houston D.W."/>
            <person name="Shendure J."/>
            <person name="DuPasquier L."/>
            <person name="Vize P.D."/>
            <person name="Zorn A.M."/>
            <person name="Ito M."/>
            <person name="Marcotte E.M."/>
            <person name="Wallingford J.B."/>
            <person name="Ito Y."/>
            <person name="Asashima M."/>
            <person name="Ueno N."/>
            <person name="Matsuda Y."/>
            <person name="Veenstra G.J."/>
            <person name="Fujiyama A."/>
            <person name="Harland R.M."/>
            <person name="Taira M."/>
            <person name="Rokhsar D.S."/>
        </authorList>
    </citation>
    <scope>NUCLEOTIDE SEQUENCE [LARGE SCALE GENOMIC DNA]</scope>
    <source>
        <strain evidence="6">J</strain>
    </source>
</reference>
<organism evidence="5 6">
    <name type="scientific">Xenopus laevis</name>
    <name type="common">African clawed frog</name>
    <dbReference type="NCBI Taxonomy" id="8355"/>
    <lineage>
        <taxon>Eukaryota</taxon>
        <taxon>Metazoa</taxon>
        <taxon>Chordata</taxon>
        <taxon>Craniata</taxon>
        <taxon>Vertebrata</taxon>
        <taxon>Euteleostomi</taxon>
        <taxon>Amphibia</taxon>
        <taxon>Batrachia</taxon>
        <taxon>Anura</taxon>
        <taxon>Pipoidea</taxon>
        <taxon>Pipidae</taxon>
        <taxon>Xenopodinae</taxon>
        <taxon>Xenopus</taxon>
        <taxon>Xenopus</taxon>
    </lineage>
</organism>
<name>A0A974CSS7_XENLA</name>
<evidence type="ECO:0000256" key="4">
    <source>
        <dbReference type="ARBA" id="ARBA00023054"/>
    </source>
</evidence>